<dbReference type="GO" id="GO:0004850">
    <property type="term" value="F:uridine phosphorylase activity"/>
    <property type="evidence" value="ECO:0007669"/>
    <property type="project" value="UniProtKB-EC"/>
</dbReference>
<feature type="domain" description="Nucleoside phosphorylase" evidence="6">
    <location>
        <begin position="20"/>
        <end position="224"/>
    </location>
</feature>
<comment type="catalytic activity">
    <reaction evidence="4">
        <text>uridine + phosphate = alpha-D-ribose 1-phosphate + uracil</text>
        <dbReference type="Rhea" id="RHEA:24388"/>
        <dbReference type="ChEBI" id="CHEBI:16704"/>
        <dbReference type="ChEBI" id="CHEBI:17568"/>
        <dbReference type="ChEBI" id="CHEBI:43474"/>
        <dbReference type="ChEBI" id="CHEBI:57720"/>
        <dbReference type="EC" id="2.4.2.3"/>
    </reaction>
</comment>
<keyword evidence="3 5" id="KW-0808">Transferase</keyword>
<evidence type="ECO:0000313" key="7">
    <source>
        <dbReference type="EMBL" id="MBC8536351.1"/>
    </source>
</evidence>
<comment type="catalytic activity">
    <reaction evidence="5">
        <text>a purine D-ribonucleoside + phosphate = a purine nucleobase + alpha-D-ribose 1-phosphate</text>
        <dbReference type="Rhea" id="RHEA:19805"/>
        <dbReference type="ChEBI" id="CHEBI:26386"/>
        <dbReference type="ChEBI" id="CHEBI:43474"/>
        <dbReference type="ChEBI" id="CHEBI:57720"/>
        <dbReference type="ChEBI" id="CHEBI:142355"/>
        <dbReference type="EC" id="2.4.2.1"/>
    </reaction>
</comment>
<dbReference type="SUPFAM" id="SSF53167">
    <property type="entry name" value="Purine and uridine phosphorylases"/>
    <property type="match status" value="1"/>
</dbReference>
<gene>
    <name evidence="5 7" type="primary">deoD</name>
    <name evidence="7" type="ORF">H8695_06540</name>
</gene>
<dbReference type="PANTHER" id="PTHR43691">
    <property type="entry name" value="URIDINE PHOSPHORYLASE"/>
    <property type="match status" value="1"/>
</dbReference>
<dbReference type="NCBIfam" id="NF004489">
    <property type="entry name" value="PRK05819.1"/>
    <property type="match status" value="1"/>
</dbReference>
<dbReference type="CDD" id="cd09006">
    <property type="entry name" value="PNP_EcPNPI-like"/>
    <property type="match status" value="1"/>
</dbReference>
<comment type="similarity">
    <text evidence="1 5">Belongs to the PNP/UDP phosphorylase family.</text>
</comment>
<dbReference type="Proteomes" id="UP000620366">
    <property type="component" value="Unassembled WGS sequence"/>
</dbReference>
<organism evidence="7 8">
    <name type="scientific">Feifania hominis</name>
    <dbReference type="NCBI Taxonomy" id="2763660"/>
    <lineage>
        <taxon>Bacteria</taxon>
        <taxon>Bacillati</taxon>
        <taxon>Bacillota</taxon>
        <taxon>Clostridia</taxon>
        <taxon>Eubacteriales</taxon>
        <taxon>Feifaniaceae</taxon>
        <taxon>Feifania</taxon>
    </lineage>
</organism>
<dbReference type="EMBL" id="JACRSP010000002">
    <property type="protein sequence ID" value="MBC8536351.1"/>
    <property type="molecule type" value="Genomic_DNA"/>
</dbReference>
<evidence type="ECO:0000256" key="1">
    <source>
        <dbReference type="ARBA" id="ARBA00010456"/>
    </source>
</evidence>
<feature type="site" description="Important for catalytic activity" evidence="5">
    <location>
        <position position="220"/>
    </location>
</feature>
<evidence type="ECO:0000313" key="8">
    <source>
        <dbReference type="Proteomes" id="UP000620366"/>
    </source>
</evidence>
<name>A0A926DEH4_9FIRM</name>
<evidence type="ECO:0000256" key="5">
    <source>
        <dbReference type="HAMAP-Rule" id="MF_01627"/>
    </source>
</evidence>
<evidence type="ECO:0000256" key="2">
    <source>
        <dbReference type="ARBA" id="ARBA00022676"/>
    </source>
</evidence>
<dbReference type="InterPro" id="IPR018016">
    <property type="entry name" value="Nucleoside_phosphorylase_CS"/>
</dbReference>
<dbReference type="Gene3D" id="3.40.50.1580">
    <property type="entry name" value="Nucleoside phosphorylase domain"/>
    <property type="match status" value="1"/>
</dbReference>
<dbReference type="Pfam" id="PF01048">
    <property type="entry name" value="PNP_UDP_1"/>
    <property type="match status" value="1"/>
</dbReference>
<comment type="subunit">
    <text evidence="5">Homohexamer; trimer of homodimers.</text>
</comment>
<reference evidence="7" key="1">
    <citation type="submission" date="2020-08" db="EMBL/GenBank/DDBJ databases">
        <title>Genome public.</title>
        <authorList>
            <person name="Liu C."/>
            <person name="Sun Q."/>
        </authorList>
    </citation>
    <scope>NUCLEOTIDE SEQUENCE</scope>
    <source>
        <strain evidence="7">BX7</strain>
    </source>
</reference>
<evidence type="ECO:0000256" key="3">
    <source>
        <dbReference type="ARBA" id="ARBA00022679"/>
    </source>
</evidence>
<comment type="caution">
    <text evidence="7">The sequence shown here is derived from an EMBL/GenBank/DDBJ whole genome shotgun (WGS) entry which is preliminary data.</text>
</comment>
<proteinExistence type="inferred from homology"/>
<dbReference type="GO" id="GO:0004731">
    <property type="term" value="F:purine-nucleoside phosphorylase activity"/>
    <property type="evidence" value="ECO:0007669"/>
    <property type="project" value="UniProtKB-UniRule"/>
</dbReference>
<feature type="binding site" description="in other chain" evidence="5">
    <location>
        <position position="24"/>
    </location>
    <ligand>
        <name>phosphate</name>
        <dbReference type="ChEBI" id="CHEBI:43474"/>
        <note>ligand shared between dimeric partners</note>
    </ligand>
</feature>
<dbReference type="InterPro" id="IPR035994">
    <property type="entry name" value="Nucleoside_phosphorylase_sf"/>
</dbReference>
<feature type="binding site" description="in other chain" evidence="5">
    <location>
        <begin position="91"/>
        <end position="94"/>
    </location>
    <ligand>
        <name>phosphate</name>
        <dbReference type="ChEBI" id="CHEBI:43474"/>
        <note>ligand shared between dimeric partners</note>
    </ligand>
</feature>
<keyword evidence="2 5" id="KW-0328">Glycosyltransferase</keyword>
<dbReference type="PROSITE" id="PS01232">
    <property type="entry name" value="PNP_UDP_1"/>
    <property type="match status" value="1"/>
</dbReference>
<feature type="binding site" description="in other chain" evidence="5">
    <location>
        <begin position="182"/>
        <end position="184"/>
    </location>
    <ligand>
        <name>a purine D-ribonucleoside</name>
        <dbReference type="ChEBI" id="CHEBI:142355"/>
        <note>ligand shared between dimeric partners</note>
    </ligand>
</feature>
<feature type="active site" description="Proton donor" evidence="5">
    <location>
        <position position="207"/>
    </location>
</feature>
<dbReference type="InterPro" id="IPR000845">
    <property type="entry name" value="Nucleoside_phosphorylase_d"/>
</dbReference>
<feature type="binding site" description="in other chain" evidence="5">
    <location>
        <position position="28"/>
    </location>
    <ligand>
        <name>phosphate</name>
        <dbReference type="ChEBI" id="CHEBI:43474"/>
        <note>ligand shared between dimeric partners</note>
    </ligand>
</feature>
<sequence length="238" mass="25752">MSQVPTPHIGAPEGAFAPTVLMPGDPLRAKFIAERFLDEPQLVTSVRGMLGYTGVYRGVPLSVMGSGMGCPSMGIYSYELFHFYQVENIIRIGSAGAIHPDLKLRDIVAGLAVCTDSHYSDQFGLPGTFAPAASYTLLERAVTAAREQNVELVVGSLLCSDKFYDDAAGLETWRRVGTLAVEMESAALYANAARAGKRALALCTISDRPLEGESLPSEERERSFTQMMRIALEAAIKR</sequence>
<dbReference type="InterPro" id="IPR004402">
    <property type="entry name" value="DeoD-type"/>
</dbReference>
<feature type="binding site" description="in other chain" evidence="5">
    <location>
        <begin position="206"/>
        <end position="207"/>
    </location>
    <ligand>
        <name>a purine D-ribonucleoside</name>
        <dbReference type="ChEBI" id="CHEBI:142355"/>
        <note>ligand shared between dimeric partners</note>
    </ligand>
</feature>
<feature type="binding site" evidence="5">
    <location>
        <position position="8"/>
    </location>
    <ligand>
        <name>a purine D-ribonucleoside</name>
        <dbReference type="ChEBI" id="CHEBI:142355"/>
        <note>ligand shared between dimeric partners</note>
    </ligand>
</feature>
<evidence type="ECO:0000259" key="6">
    <source>
        <dbReference type="Pfam" id="PF01048"/>
    </source>
</evidence>
<dbReference type="GO" id="GO:0006218">
    <property type="term" value="P:uridine catabolic process"/>
    <property type="evidence" value="ECO:0007669"/>
    <property type="project" value="TreeGrafter"/>
</dbReference>
<dbReference type="GO" id="GO:0042278">
    <property type="term" value="P:purine nucleoside metabolic process"/>
    <property type="evidence" value="ECO:0007669"/>
    <property type="project" value="UniProtKB-UniRule"/>
</dbReference>
<accession>A0A926DEH4</accession>
<comment type="function">
    <text evidence="5">Catalyzes the reversible phosphorolytic breakdown of the N-glycosidic bond in the beta-(deoxy)ribonucleoside molecules, with the formation of the corresponding free purine bases and pentose-1-phosphate.</text>
</comment>
<feature type="binding site" evidence="5">
    <location>
        <position position="47"/>
    </location>
    <ligand>
        <name>phosphate</name>
        <dbReference type="ChEBI" id="CHEBI:43474"/>
        <note>ligand shared between dimeric partners</note>
    </ligand>
</feature>
<dbReference type="NCBIfam" id="TIGR00107">
    <property type="entry name" value="deoD"/>
    <property type="match status" value="1"/>
</dbReference>
<protein>
    <recommendedName>
        <fullName evidence="5">Purine nucleoside phosphorylase DeoD-type</fullName>
        <shortName evidence="5">PNP</shortName>
        <ecNumber evidence="5">2.4.2.1</ecNumber>
    </recommendedName>
</protein>
<dbReference type="EC" id="2.4.2.1" evidence="5"/>
<dbReference type="PANTHER" id="PTHR43691:SF11">
    <property type="entry name" value="FI09636P-RELATED"/>
    <property type="match status" value="1"/>
</dbReference>
<keyword evidence="8" id="KW-1185">Reference proteome</keyword>
<comment type="catalytic activity">
    <reaction evidence="5">
        <text>a purine 2'-deoxy-D-ribonucleoside + phosphate = a purine nucleobase + 2-deoxy-alpha-D-ribose 1-phosphate</text>
        <dbReference type="Rhea" id="RHEA:36431"/>
        <dbReference type="ChEBI" id="CHEBI:26386"/>
        <dbReference type="ChEBI" id="CHEBI:43474"/>
        <dbReference type="ChEBI" id="CHEBI:57259"/>
        <dbReference type="ChEBI" id="CHEBI:142361"/>
        <dbReference type="EC" id="2.4.2.1"/>
    </reaction>
</comment>
<dbReference type="GO" id="GO:0005829">
    <property type="term" value="C:cytosol"/>
    <property type="evidence" value="ECO:0007669"/>
    <property type="project" value="TreeGrafter"/>
</dbReference>
<dbReference type="RefSeq" id="WP_249300129.1">
    <property type="nucleotide sequence ID" value="NZ_JACRSP010000002.1"/>
</dbReference>
<evidence type="ECO:0000256" key="4">
    <source>
        <dbReference type="ARBA" id="ARBA00048447"/>
    </source>
</evidence>
<dbReference type="HAMAP" id="MF_01627">
    <property type="entry name" value="Pur_nucleosid_phosp"/>
    <property type="match status" value="1"/>
</dbReference>
<dbReference type="AlphaFoldDB" id="A0A926DEH4"/>